<accession>A0A0N4Z639</accession>
<keyword evidence="2" id="KW-0732">Signal</keyword>
<evidence type="ECO:0000256" key="1">
    <source>
        <dbReference type="SAM" id="Phobius"/>
    </source>
</evidence>
<dbReference type="STRING" id="131310.A0A0N4Z639"/>
<evidence type="ECO:0000313" key="5">
    <source>
        <dbReference type="WBParaSite" id="PTRK_0000258200.1"/>
    </source>
</evidence>
<dbReference type="PANTHER" id="PTHR13351">
    <property type="entry name" value="RENIN RECEPTOR"/>
    <property type="match status" value="1"/>
</dbReference>
<evidence type="ECO:0000313" key="4">
    <source>
        <dbReference type="Proteomes" id="UP000038045"/>
    </source>
</evidence>
<dbReference type="GO" id="GO:0038023">
    <property type="term" value="F:signaling receptor activity"/>
    <property type="evidence" value="ECO:0007669"/>
    <property type="project" value="InterPro"/>
</dbReference>
<dbReference type="PANTHER" id="PTHR13351:SF1">
    <property type="entry name" value="RENIN RECEPTOR"/>
    <property type="match status" value="1"/>
</dbReference>
<feature type="domain" description="Renin receptor-like C-terminal transmembrane spanning segment" evidence="3">
    <location>
        <begin position="252"/>
        <end position="321"/>
    </location>
</feature>
<dbReference type="AlphaFoldDB" id="A0A0N4Z639"/>
<evidence type="ECO:0000259" key="3">
    <source>
        <dbReference type="Pfam" id="PF07850"/>
    </source>
</evidence>
<feature type="transmembrane region" description="Helical" evidence="1">
    <location>
        <begin position="276"/>
        <end position="302"/>
    </location>
</feature>
<dbReference type="Proteomes" id="UP000038045">
    <property type="component" value="Unplaced"/>
</dbReference>
<feature type="signal peptide" evidence="2">
    <location>
        <begin position="1"/>
        <end position="16"/>
    </location>
</feature>
<dbReference type="InterPro" id="IPR056780">
    <property type="entry name" value="Renin_r_C"/>
</dbReference>
<feature type="chain" id="PRO_5005891340" evidence="2">
    <location>
        <begin position="17"/>
        <end position="321"/>
    </location>
</feature>
<dbReference type="Pfam" id="PF07850">
    <property type="entry name" value="Renin_r"/>
    <property type="match status" value="1"/>
</dbReference>
<dbReference type="WBParaSite" id="PTRK_0000258200.1">
    <property type="protein sequence ID" value="PTRK_0000258200.1"/>
    <property type="gene ID" value="PTRK_0000258200"/>
</dbReference>
<protein>
    <submittedName>
        <fullName evidence="5">DUF4349 domain-containing protein</fullName>
    </submittedName>
</protein>
<reference evidence="5" key="1">
    <citation type="submission" date="2017-02" db="UniProtKB">
        <authorList>
            <consortium name="WormBaseParasite"/>
        </authorList>
    </citation>
    <scope>IDENTIFICATION</scope>
</reference>
<sequence>MRSLLFLLCLIALNSASNVQIKIAPTSVSFPEDVDDFELSAISTVNNNILGLSAEQSKQFVKVSGDLFSRPKALAIIQVSGVESLGGSGIANYQSTDNDLLNSATTESKIKSIAGSNEEYIELNTEISGSQIANEINAFSVSEDLVKTKIALLRKEFMNLQKIILYLKKSGAKLDQSSPALLNIYINGLNNAIGTPQEIQQAKEELNGLIDELTAVLKERYADQVVVEVITTTATEETVQNHFISKREAAAADASTIQTIRKNYNIYSFTQGDYPAIFAIFAGVSIILAIAILFIGVGMWTMDPGKDSIIYRMTTTKLKKD</sequence>
<name>A0A0N4Z639_PARTI</name>
<dbReference type="GO" id="GO:0009897">
    <property type="term" value="C:external side of plasma membrane"/>
    <property type="evidence" value="ECO:0007669"/>
    <property type="project" value="TreeGrafter"/>
</dbReference>
<keyword evidence="1" id="KW-0812">Transmembrane</keyword>
<dbReference type="GO" id="GO:0030177">
    <property type="term" value="P:positive regulation of Wnt signaling pathway"/>
    <property type="evidence" value="ECO:0007669"/>
    <property type="project" value="TreeGrafter"/>
</dbReference>
<dbReference type="InterPro" id="IPR012493">
    <property type="entry name" value="Renin_rcpt"/>
</dbReference>
<keyword evidence="1" id="KW-1133">Transmembrane helix</keyword>
<keyword evidence="1" id="KW-0472">Membrane</keyword>
<keyword evidence="4" id="KW-1185">Reference proteome</keyword>
<proteinExistence type="predicted"/>
<organism evidence="4 5">
    <name type="scientific">Parastrongyloides trichosuri</name>
    <name type="common">Possum-specific nematode worm</name>
    <dbReference type="NCBI Taxonomy" id="131310"/>
    <lineage>
        <taxon>Eukaryota</taxon>
        <taxon>Metazoa</taxon>
        <taxon>Ecdysozoa</taxon>
        <taxon>Nematoda</taxon>
        <taxon>Chromadorea</taxon>
        <taxon>Rhabditida</taxon>
        <taxon>Tylenchina</taxon>
        <taxon>Panagrolaimomorpha</taxon>
        <taxon>Strongyloidoidea</taxon>
        <taxon>Strongyloididae</taxon>
        <taxon>Parastrongyloides</taxon>
    </lineage>
</organism>
<evidence type="ECO:0000256" key="2">
    <source>
        <dbReference type="SAM" id="SignalP"/>
    </source>
</evidence>